<organism evidence="1 2">
    <name type="scientific">Paenibacillus glycanilyticus</name>
    <dbReference type="NCBI Taxonomy" id="126569"/>
    <lineage>
        <taxon>Bacteria</taxon>
        <taxon>Bacillati</taxon>
        <taxon>Bacillota</taxon>
        <taxon>Bacilli</taxon>
        <taxon>Bacillales</taxon>
        <taxon>Paenibacillaceae</taxon>
        <taxon>Paenibacillus</taxon>
    </lineage>
</organism>
<evidence type="ECO:0000313" key="2">
    <source>
        <dbReference type="Proteomes" id="UP001285921"/>
    </source>
</evidence>
<comment type="caution">
    <text evidence="1">The sequence shown here is derived from an EMBL/GenBank/DDBJ whole genome shotgun (WGS) entry which is preliminary data.</text>
</comment>
<keyword evidence="2" id="KW-1185">Reference proteome</keyword>
<gene>
    <name evidence="1" type="ORF">PghCCS26_60890</name>
</gene>
<dbReference type="Proteomes" id="UP001285921">
    <property type="component" value="Unassembled WGS sequence"/>
</dbReference>
<reference evidence="1 2" key="1">
    <citation type="submission" date="2023-05" db="EMBL/GenBank/DDBJ databases">
        <title>Draft genome of Paenibacillus sp. CCS26.</title>
        <authorList>
            <person name="Akita H."/>
            <person name="Shinto Y."/>
            <person name="Kimura Z."/>
        </authorList>
    </citation>
    <scope>NUCLEOTIDE SEQUENCE [LARGE SCALE GENOMIC DNA]</scope>
    <source>
        <strain evidence="1 2">CCS26</strain>
    </source>
</reference>
<sequence length="47" mass="5408">MLELASKTPKFAHLRSLRDLNGDERQAREYPDEIECVPPAGGRMRPR</sequence>
<name>A0ABQ6NYA7_9BACL</name>
<protein>
    <submittedName>
        <fullName evidence="1">Uncharacterized protein</fullName>
    </submittedName>
</protein>
<accession>A0ABQ6NYA7</accession>
<dbReference type="EMBL" id="BTCL01000042">
    <property type="protein sequence ID" value="GMK48959.1"/>
    <property type="molecule type" value="Genomic_DNA"/>
</dbReference>
<proteinExistence type="predicted"/>
<evidence type="ECO:0000313" key="1">
    <source>
        <dbReference type="EMBL" id="GMK48959.1"/>
    </source>
</evidence>